<sequence>MDHQQPPPPPTQLRPSACSRFFNITELVLSLATLLDRAVIANLCLTNRRINCICTPLLYSVQDFFMATTVNTARILNTPEARSAFARNIQNVLHVNSGPMFASFYYNCLLLAYTTASSQNLEQDFSLRPLLTATEVERVARGAAGVPPVAGDLRNTIMMPMGLMTNLVSFTYYAYFGSRFLKHPAFVFSARIPKIRQAQIFWILQQCPHLTDLTMDLWLSKEQELVSLAQVLPKLRSLKRLDFTVTTDLSKDWSQLVPTLVFSAPGSVEYLEMGLDDIDYFDFDQIPVIWDEQDPQEPNSTSAARDRSDQLPGEMTRPRDVWTGERRQEQPLMHLRRLHIASFAQVSPSDIAAIFAHCPALVELHIPDLDEGADVQRVARHIAESCPWITQVFQHGRVVDDRQLTLEIVRAIEEQKLEVLLFLGFLGGDDLIPVTLQRHSTVLRELRLKDCIRLSSKSIQTVLCTGQGLEVFRIEPSRPAMSCITLEDAITVEWVCKGVKQLRLEFKIGATIPPSPDVYYKRLEKELPLVLTEDERAQFSLLEILYHRIGALVELEHLDMRAVVECNDEIPFQYSYRDVSFPGMLSLRDEIVGKPGYLDLFGGLKKLRSLNGSVRAKTDETRVTVGQRECEWLNENWPLLEDVDLCSYRPRDEFLDNVHGRDQRTCFAWLKKRRPKLNLKGPDPVM</sequence>
<dbReference type="OrthoDB" id="2436461at2759"/>
<dbReference type="Gene3D" id="3.80.10.10">
    <property type="entry name" value="Ribonuclease Inhibitor"/>
    <property type="match status" value="1"/>
</dbReference>
<dbReference type="AlphaFoldDB" id="A0A197K3C9"/>
<proteinExistence type="predicted"/>
<dbReference type="InterPro" id="IPR032675">
    <property type="entry name" value="LRR_dom_sf"/>
</dbReference>
<feature type="region of interest" description="Disordered" evidence="1">
    <location>
        <begin position="292"/>
        <end position="318"/>
    </location>
</feature>
<organism evidence="2 3">
    <name type="scientific">Linnemannia elongata AG-77</name>
    <dbReference type="NCBI Taxonomy" id="1314771"/>
    <lineage>
        <taxon>Eukaryota</taxon>
        <taxon>Fungi</taxon>
        <taxon>Fungi incertae sedis</taxon>
        <taxon>Mucoromycota</taxon>
        <taxon>Mortierellomycotina</taxon>
        <taxon>Mortierellomycetes</taxon>
        <taxon>Mortierellales</taxon>
        <taxon>Mortierellaceae</taxon>
        <taxon>Linnemannia</taxon>
    </lineage>
</organism>
<dbReference type="EMBL" id="KV442027">
    <property type="protein sequence ID" value="OAQ31990.1"/>
    <property type="molecule type" value="Genomic_DNA"/>
</dbReference>
<reference evidence="2 3" key="1">
    <citation type="submission" date="2016-05" db="EMBL/GenBank/DDBJ databases">
        <title>Genome sequencing reveals origins of a unique bacterial endosymbiosis in the earliest lineages of terrestrial Fungi.</title>
        <authorList>
            <consortium name="DOE Joint Genome Institute"/>
            <person name="Uehling J."/>
            <person name="Gryganskyi A."/>
            <person name="Hameed K."/>
            <person name="Tschaplinski T."/>
            <person name="Misztal P."/>
            <person name="Wu S."/>
            <person name="Desiro A."/>
            <person name="Vande Pol N."/>
            <person name="Du Z.-Y."/>
            <person name="Zienkiewicz A."/>
            <person name="Zienkiewicz K."/>
            <person name="Morin E."/>
            <person name="Tisserant E."/>
            <person name="Splivallo R."/>
            <person name="Hainaut M."/>
            <person name="Henrissat B."/>
            <person name="Ohm R."/>
            <person name="Kuo A."/>
            <person name="Yan J."/>
            <person name="Lipzen A."/>
            <person name="Nolan M."/>
            <person name="Labutti K."/>
            <person name="Barry K."/>
            <person name="Goldstein A."/>
            <person name="Labbe J."/>
            <person name="Schadt C."/>
            <person name="Tuskan G."/>
            <person name="Grigoriev I."/>
            <person name="Martin F."/>
            <person name="Vilgalys R."/>
            <person name="Bonito G."/>
        </authorList>
    </citation>
    <scope>NUCLEOTIDE SEQUENCE [LARGE SCALE GENOMIC DNA]</scope>
    <source>
        <strain evidence="2 3">AG-77</strain>
    </source>
</reference>
<accession>A0A197K3C9</accession>
<protein>
    <submittedName>
        <fullName evidence="2">Uncharacterized protein</fullName>
    </submittedName>
</protein>
<name>A0A197K3C9_9FUNG</name>
<gene>
    <name evidence="2" type="ORF">K457DRAFT_135740</name>
</gene>
<evidence type="ECO:0000313" key="3">
    <source>
        <dbReference type="Proteomes" id="UP000078512"/>
    </source>
</evidence>
<evidence type="ECO:0000313" key="2">
    <source>
        <dbReference type="EMBL" id="OAQ31990.1"/>
    </source>
</evidence>
<dbReference type="Proteomes" id="UP000078512">
    <property type="component" value="Unassembled WGS sequence"/>
</dbReference>
<evidence type="ECO:0000256" key="1">
    <source>
        <dbReference type="SAM" id="MobiDB-lite"/>
    </source>
</evidence>
<dbReference type="SUPFAM" id="SSF52047">
    <property type="entry name" value="RNI-like"/>
    <property type="match status" value="1"/>
</dbReference>
<keyword evidence="3" id="KW-1185">Reference proteome</keyword>